<evidence type="ECO:0000256" key="1">
    <source>
        <dbReference type="SAM" id="Phobius"/>
    </source>
</evidence>
<dbReference type="STRING" id="39495.SAMN02745111_02342"/>
<feature type="transmembrane region" description="Helical" evidence="1">
    <location>
        <begin position="30"/>
        <end position="51"/>
    </location>
</feature>
<feature type="transmembrane region" description="Helical" evidence="1">
    <location>
        <begin position="63"/>
        <end position="82"/>
    </location>
</feature>
<keyword evidence="3" id="KW-1185">Reference proteome</keyword>
<dbReference type="AlphaFoldDB" id="A0A1T4W593"/>
<protein>
    <submittedName>
        <fullName evidence="2">Uncharacterized protein</fullName>
    </submittedName>
</protein>
<keyword evidence="1" id="KW-0812">Transmembrane</keyword>
<keyword evidence="1" id="KW-1133">Transmembrane helix</keyword>
<keyword evidence="1" id="KW-0472">Membrane</keyword>
<accession>A0A1T4W593</accession>
<proteinExistence type="predicted"/>
<dbReference type="Proteomes" id="UP000190814">
    <property type="component" value="Unassembled WGS sequence"/>
</dbReference>
<dbReference type="EMBL" id="FUXZ01000019">
    <property type="protein sequence ID" value="SKA72377.1"/>
    <property type="molecule type" value="Genomic_DNA"/>
</dbReference>
<gene>
    <name evidence="2" type="ORF">SAMN02745111_02342</name>
</gene>
<evidence type="ECO:0000313" key="3">
    <source>
        <dbReference type="Proteomes" id="UP000190814"/>
    </source>
</evidence>
<organism evidence="2 3">
    <name type="scientific">Eubacterium uniforme</name>
    <dbReference type="NCBI Taxonomy" id="39495"/>
    <lineage>
        <taxon>Bacteria</taxon>
        <taxon>Bacillati</taxon>
        <taxon>Bacillota</taxon>
        <taxon>Clostridia</taxon>
        <taxon>Eubacteriales</taxon>
        <taxon>Eubacteriaceae</taxon>
        <taxon>Eubacterium</taxon>
    </lineage>
</organism>
<feature type="transmembrane region" description="Helical" evidence="1">
    <location>
        <begin position="272"/>
        <end position="292"/>
    </location>
</feature>
<reference evidence="2 3" key="1">
    <citation type="submission" date="2017-02" db="EMBL/GenBank/DDBJ databases">
        <authorList>
            <person name="Peterson S.W."/>
        </authorList>
    </citation>
    <scope>NUCLEOTIDE SEQUENCE [LARGE SCALE GENOMIC DNA]</scope>
    <source>
        <strain evidence="2 3">ATCC 35992</strain>
    </source>
</reference>
<sequence length="478" mass="55505">MSKKINMNYKDSNKYDYKKEILKKKLKSDIFTILVALYIIAFSICAFIYLPSDEGIKELFFKYIGSIIAFGFGISLIVAVIFERVKLNKEKDDYFSDFETMIRIANTGKIIYENEFFKIVDSVFIDKSNAENIVYLDEIYSLHDSSFSAGTQSFEETYHLVLHTARGIGTVKLPHVTQKEAENIVKILLQYTPNAHYGYNRSYVKKMKQKKKELDASRNLNSYETAFKDNHYIPSDDSNEYEYLLDDRKNYDSQIYDKNTFKKKAKLIFHDTAFATSFIIFVIAFIIFVISVKTVVVYNIDHINYDESITPNLDELKEGRYIGGKIIRNFGCIESPYINKYSKNYYIIPYGGKVIFFMATNDDVIKRLDTQNFMDIHYPIIGGRDYTYTYEFVGKIKKLDKGQLEKSYDVIKHRCPDIKDIDKDVLPYYIAPDYSMSKEGVIIAIVTGIVSIITLIIMVISGIKINKKIKMRESGQRL</sequence>
<evidence type="ECO:0000313" key="2">
    <source>
        <dbReference type="EMBL" id="SKA72377.1"/>
    </source>
</evidence>
<feature type="transmembrane region" description="Helical" evidence="1">
    <location>
        <begin position="441"/>
        <end position="463"/>
    </location>
</feature>
<name>A0A1T4W593_9FIRM</name>